<dbReference type="EMBL" id="JAHESF010000053">
    <property type="protein sequence ID" value="MBT1700989.1"/>
    <property type="molecule type" value="Genomic_DNA"/>
</dbReference>
<reference evidence="2 3" key="1">
    <citation type="submission" date="2021-05" db="EMBL/GenBank/DDBJ databases">
        <title>A Polyphasic approach of four new species of the genus Ohtaekwangia: Ohtaekwangia histidinii sp. nov., Ohtaekwangia cretensis sp. nov., Ohtaekwangia indiensis sp. nov., Ohtaekwangia reichenbachii sp. nov. from diverse environment.</title>
        <authorList>
            <person name="Octaviana S."/>
        </authorList>
    </citation>
    <scope>NUCLEOTIDE SEQUENCE [LARGE SCALE GENOMIC DNA]</scope>
    <source>
        <strain evidence="2 3">PWU4</strain>
    </source>
</reference>
<dbReference type="AlphaFoldDB" id="A0AAP2GM87"/>
<keyword evidence="3" id="KW-1185">Reference proteome</keyword>
<name>A0AAP2GM87_9BACT</name>
<evidence type="ECO:0000313" key="3">
    <source>
        <dbReference type="Proteomes" id="UP001319200"/>
    </source>
</evidence>
<gene>
    <name evidence="2" type="ORF">KK083_29115</name>
</gene>
<evidence type="ECO:0000256" key="1">
    <source>
        <dbReference type="SAM" id="SignalP"/>
    </source>
</evidence>
<dbReference type="RefSeq" id="WP_254169677.1">
    <property type="nucleotide sequence ID" value="NZ_JAHESF010000053.1"/>
</dbReference>
<proteinExistence type="predicted"/>
<comment type="caution">
    <text evidence="2">The sequence shown here is derived from an EMBL/GenBank/DDBJ whole genome shotgun (WGS) entry which is preliminary data.</text>
</comment>
<feature type="signal peptide" evidence="1">
    <location>
        <begin position="1"/>
        <end position="20"/>
    </location>
</feature>
<dbReference type="Pfam" id="PF13576">
    <property type="entry name" value="Pentapeptide_3"/>
    <property type="match status" value="1"/>
</dbReference>
<keyword evidence="1" id="KW-0732">Signal</keyword>
<dbReference type="Proteomes" id="UP001319200">
    <property type="component" value="Unassembled WGS sequence"/>
</dbReference>
<sequence>MKQLLTIFLCLIAATASTVAQTRIKAADIIKQINEGRIVQYSNVEIEGNLDLTDLQNRSLDRKVNNWLSDNDHGTYESVVEVPVNFTNCTFLDDVLAYYHLERRHETYVAHFEKDVVFKDCVFKKGSEFKYSEFNGAATFSGCTFNDPANFKYAEFSSGPSFSNTKFESGADFKYTEFPRGTSFEKASFHGLANFKYSKFRSPLNLDGVAFKGNEDFKYTKIDGDSFTSYLLSKQ</sequence>
<organism evidence="2 3">
    <name type="scientific">Chryseosolibacter histidini</name>
    <dbReference type="NCBI Taxonomy" id="2782349"/>
    <lineage>
        <taxon>Bacteria</taxon>
        <taxon>Pseudomonadati</taxon>
        <taxon>Bacteroidota</taxon>
        <taxon>Cytophagia</taxon>
        <taxon>Cytophagales</taxon>
        <taxon>Chryseotaleaceae</taxon>
        <taxon>Chryseosolibacter</taxon>
    </lineage>
</organism>
<dbReference type="Gene3D" id="2.160.20.80">
    <property type="entry name" value="E3 ubiquitin-protein ligase SopA"/>
    <property type="match status" value="1"/>
</dbReference>
<accession>A0AAP2GM87</accession>
<evidence type="ECO:0000313" key="2">
    <source>
        <dbReference type="EMBL" id="MBT1700989.1"/>
    </source>
</evidence>
<dbReference type="InterPro" id="IPR001646">
    <property type="entry name" value="5peptide_repeat"/>
</dbReference>
<feature type="chain" id="PRO_5042823278" evidence="1">
    <location>
        <begin position="21"/>
        <end position="235"/>
    </location>
</feature>
<protein>
    <submittedName>
        <fullName evidence="2">Pentapeptide repeat-containing protein</fullName>
    </submittedName>
</protein>